<evidence type="ECO:0000313" key="10">
    <source>
        <dbReference type="EMBL" id="RNI08888.1"/>
    </source>
</evidence>
<dbReference type="GO" id="GO:0016020">
    <property type="term" value="C:membrane"/>
    <property type="evidence" value="ECO:0007669"/>
    <property type="project" value="UniProtKB-SubCell"/>
</dbReference>
<dbReference type="SUPFAM" id="SSF161093">
    <property type="entry name" value="MgtE membrane domain-like"/>
    <property type="match status" value="1"/>
</dbReference>
<reference evidence="11 12" key="1">
    <citation type="submission" date="2016-10" db="EMBL/GenBank/DDBJ databases">
        <authorList>
            <person name="de Groot N.N."/>
        </authorList>
    </citation>
    <scope>NUCLEOTIDE SEQUENCE [LARGE SCALE GENOMIC DNA]</scope>
    <source>
        <strain evidence="11 12">Z-7982</strain>
    </source>
</reference>
<dbReference type="GO" id="GO:0008324">
    <property type="term" value="F:monoatomic cation transmembrane transporter activity"/>
    <property type="evidence" value="ECO:0007669"/>
    <property type="project" value="InterPro"/>
</dbReference>
<comment type="subcellular location">
    <subcellularLocation>
        <location evidence="1">Membrane</location>
        <topology evidence="1">Multi-pass membrane protein</topology>
    </subcellularLocation>
</comment>
<dbReference type="RefSeq" id="WP_083433097.1">
    <property type="nucleotide sequence ID" value="NZ_CP017921.1"/>
</dbReference>
<dbReference type="GeneID" id="30584102"/>
<evidence type="ECO:0000313" key="13">
    <source>
        <dbReference type="Proteomes" id="UP000267921"/>
    </source>
</evidence>
<reference evidence="10 13" key="2">
    <citation type="submission" date="2018-10" db="EMBL/GenBank/DDBJ databases">
        <title>Cultivation of a novel Methanohalophilus strain from Kebrit Deep of the Red Sea and a genomic comparison of members of the genus Methanohalophilus.</title>
        <authorList>
            <person name="Guan Y."/>
            <person name="Ngugi D.K."/>
            <person name="Stingl U."/>
        </authorList>
    </citation>
    <scope>NUCLEOTIDE SEQUENCE [LARGE SCALE GENOMIC DNA]</scope>
    <source>
        <strain evidence="10 13">DSM 3094</strain>
    </source>
</reference>
<comment type="similarity">
    <text evidence="2">Belongs to the SLC41A transporter family.</text>
</comment>
<evidence type="ECO:0000256" key="4">
    <source>
        <dbReference type="ARBA" id="ARBA00022692"/>
    </source>
</evidence>
<dbReference type="OrthoDB" id="203810at2157"/>
<keyword evidence="5" id="KW-0460">Magnesium</keyword>
<dbReference type="InterPro" id="IPR036739">
    <property type="entry name" value="SLC41_membr_dom_sf"/>
</dbReference>
<dbReference type="Gene3D" id="1.10.357.20">
    <property type="entry name" value="SLC41 divalent cation transporters, integral membrane domain"/>
    <property type="match status" value="1"/>
</dbReference>
<proteinExistence type="inferred from homology"/>
<protein>
    <submittedName>
        <fullName evidence="10">Divalent cation transporter</fullName>
    </submittedName>
    <submittedName>
        <fullName evidence="11">MgtE-like transporter</fullName>
    </submittedName>
</protein>
<keyword evidence="3" id="KW-0813">Transport</keyword>
<evidence type="ECO:0000259" key="9">
    <source>
        <dbReference type="Pfam" id="PF01769"/>
    </source>
</evidence>
<keyword evidence="6 8" id="KW-1133">Transmembrane helix</keyword>
<feature type="transmembrane region" description="Helical" evidence="8">
    <location>
        <begin position="160"/>
        <end position="183"/>
    </location>
</feature>
<evidence type="ECO:0000256" key="8">
    <source>
        <dbReference type="SAM" id="Phobius"/>
    </source>
</evidence>
<evidence type="ECO:0000256" key="6">
    <source>
        <dbReference type="ARBA" id="ARBA00022989"/>
    </source>
</evidence>
<dbReference type="EMBL" id="FNMU01000002">
    <property type="protein sequence ID" value="SDW39890.1"/>
    <property type="molecule type" value="Genomic_DNA"/>
</dbReference>
<evidence type="ECO:0000256" key="1">
    <source>
        <dbReference type="ARBA" id="ARBA00004141"/>
    </source>
</evidence>
<organism evidence="11 12">
    <name type="scientific">Methanohalophilus halophilus</name>
    <dbReference type="NCBI Taxonomy" id="2177"/>
    <lineage>
        <taxon>Archaea</taxon>
        <taxon>Methanobacteriati</taxon>
        <taxon>Methanobacteriota</taxon>
        <taxon>Stenosarchaea group</taxon>
        <taxon>Methanomicrobia</taxon>
        <taxon>Methanosarcinales</taxon>
        <taxon>Methanosarcinaceae</taxon>
        <taxon>Methanohalophilus</taxon>
    </lineage>
</organism>
<evidence type="ECO:0000313" key="11">
    <source>
        <dbReference type="EMBL" id="SDW39890.1"/>
    </source>
</evidence>
<evidence type="ECO:0000256" key="5">
    <source>
        <dbReference type="ARBA" id="ARBA00022842"/>
    </source>
</evidence>
<dbReference type="InterPro" id="IPR006667">
    <property type="entry name" value="SLC41_membr_dom"/>
</dbReference>
<dbReference type="Proteomes" id="UP000198669">
    <property type="component" value="Unassembled WGS sequence"/>
</dbReference>
<dbReference type="Pfam" id="PF01769">
    <property type="entry name" value="MgtE"/>
    <property type="match status" value="1"/>
</dbReference>
<feature type="transmembrane region" description="Helical" evidence="8">
    <location>
        <begin position="12"/>
        <end position="32"/>
    </location>
</feature>
<accession>A0A1H2T7S9</accession>
<evidence type="ECO:0000256" key="2">
    <source>
        <dbReference type="ARBA" id="ARBA00009749"/>
    </source>
</evidence>
<sequence>MSYYTIGSIVKSSAPILFLTSFVGLFAGQIMNSNLDSLISYPILLLLIPALIKIGGDTGSMLGARLASAFHMGLGTTRIHKNPVVRNSLIAAFIVGIVASCFLSVVVWIVGMLIHNGIAFTSLFSICVLACLVELIIVYAVTLVVAVASHKFGLDPDDTVIPIIATIGDVVGISAIFGVIALLEFV</sequence>
<evidence type="ECO:0000313" key="12">
    <source>
        <dbReference type="Proteomes" id="UP000198669"/>
    </source>
</evidence>
<keyword evidence="4 8" id="KW-0812">Transmembrane</keyword>
<feature type="transmembrane region" description="Helical" evidence="8">
    <location>
        <begin position="123"/>
        <end position="148"/>
    </location>
</feature>
<feature type="domain" description="SLC41A/MgtE integral membrane" evidence="9">
    <location>
        <begin position="48"/>
        <end position="179"/>
    </location>
</feature>
<dbReference type="Proteomes" id="UP000267921">
    <property type="component" value="Unassembled WGS sequence"/>
</dbReference>
<evidence type="ECO:0000256" key="7">
    <source>
        <dbReference type="ARBA" id="ARBA00023136"/>
    </source>
</evidence>
<feature type="transmembrane region" description="Helical" evidence="8">
    <location>
        <begin position="38"/>
        <end position="56"/>
    </location>
</feature>
<feature type="transmembrane region" description="Helical" evidence="8">
    <location>
        <begin position="88"/>
        <end position="111"/>
    </location>
</feature>
<dbReference type="EMBL" id="RJJG01000004">
    <property type="protein sequence ID" value="RNI08888.1"/>
    <property type="molecule type" value="Genomic_DNA"/>
</dbReference>
<gene>
    <name evidence="10" type="ORF">EFE40_05280</name>
    <name evidence="11" type="ORF">SAMN04515625_0916</name>
</gene>
<keyword evidence="7 8" id="KW-0472">Membrane</keyword>
<evidence type="ECO:0000256" key="3">
    <source>
        <dbReference type="ARBA" id="ARBA00022448"/>
    </source>
</evidence>
<dbReference type="AlphaFoldDB" id="A0A1H2T7S9"/>
<name>A0A1H2T7S9_9EURY</name>